<dbReference type="Proteomes" id="UP000249542">
    <property type="component" value="Unassembled WGS sequence"/>
</dbReference>
<sequence length="193" mass="22117">MKNSCFYFSVFFLFLSFQIFAQEDSLQLKTSKEVALKKNLKAKVEYNPLAPAKAAFYSAVLPGLGQAYNKRYWKIPIVYAGIGAGIYFYSVNDREYNRYRDAYKRRLAGYSDDEFQGVLEDATLISAQEKFRRQKEISILVTAAIYILNIIDANVDAHLRQFNVDEDLSVQPNLNVDELTGRANYGLSLNLKF</sequence>
<proteinExistence type="predicted"/>
<dbReference type="AlphaFoldDB" id="A0A2W7IMW6"/>
<accession>A0A2W7IMW6</accession>
<evidence type="ECO:0000313" key="4">
    <source>
        <dbReference type="Proteomes" id="UP000249542"/>
    </source>
</evidence>
<feature type="domain" description="DUF5683" evidence="2">
    <location>
        <begin position="48"/>
        <end position="193"/>
    </location>
</feature>
<protein>
    <recommendedName>
        <fullName evidence="2">DUF5683 domain-containing protein</fullName>
    </recommendedName>
</protein>
<evidence type="ECO:0000313" key="3">
    <source>
        <dbReference type="EMBL" id="PZW40707.1"/>
    </source>
</evidence>
<feature type="signal peptide" evidence="1">
    <location>
        <begin position="1"/>
        <end position="21"/>
    </location>
</feature>
<reference evidence="3 4" key="1">
    <citation type="submission" date="2018-06" db="EMBL/GenBank/DDBJ databases">
        <title>Genomic Encyclopedia of Archaeal and Bacterial Type Strains, Phase II (KMG-II): from individual species to whole genera.</title>
        <authorList>
            <person name="Goeker M."/>
        </authorList>
    </citation>
    <scope>NUCLEOTIDE SEQUENCE [LARGE SCALE GENOMIC DNA]</scope>
    <source>
        <strain evidence="3 4">DSM 15361</strain>
    </source>
</reference>
<dbReference type="EMBL" id="QKYV01000004">
    <property type="protein sequence ID" value="PZW40707.1"/>
    <property type="molecule type" value="Genomic_DNA"/>
</dbReference>
<keyword evidence="1" id="KW-0732">Signal</keyword>
<feature type="chain" id="PRO_5016078123" description="DUF5683 domain-containing protein" evidence="1">
    <location>
        <begin position="22"/>
        <end position="193"/>
    </location>
</feature>
<dbReference type="InterPro" id="IPR043738">
    <property type="entry name" value="DUF5683"/>
</dbReference>
<keyword evidence="4" id="KW-1185">Reference proteome</keyword>
<dbReference type="RefSeq" id="WP_111541070.1">
    <property type="nucleotide sequence ID" value="NZ_QKYV01000004.1"/>
</dbReference>
<evidence type="ECO:0000259" key="2">
    <source>
        <dbReference type="Pfam" id="PF18935"/>
    </source>
</evidence>
<evidence type="ECO:0000256" key="1">
    <source>
        <dbReference type="SAM" id="SignalP"/>
    </source>
</evidence>
<organism evidence="3 4">
    <name type="scientific">Mesonia algae</name>
    <dbReference type="NCBI Taxonomy" id="213248"/>
    <lineage>
        <taxon>Bacteria</taxon>
        <taxon>Pseudomonadati</taxon>
        <taxon>Bacteroidota</taxon>
        <taxon>Flavobacteriia</taxon>
        <taxon>Flavobacteriales</taxon>
        <taxon>Flavobacteriaceae</taxon>
        <taxon>Mesonia</taxon>
    </lineage>
</organism>
<gene>
    <name evidence="3" type="ORF">LX95_01775</name>
</gene>
<dbReference type="Pfam" id="PF18935">
    <property type="entry name" value="DUF5683"/>
    <property type="match status" value="1"/>
</dbReference>
<comment type="caution">
    <text evidence="3">The sequence shown here is derived from an EMBL/GenBank/DDBJ whole genome shotgun (WGS) entry which is preliminary data.</text>
</comment>
<name>A0A2W7IMW6_9FLAO</name>